<dbReference type="EMBL" id="JACOON010000007">
    <property type="protein sequence ID" value="MBC5649278.1"/>
    <property type="molecule type" value="Genomic_DNA"/>
</dbReference>
<protein>
    <submittedName>
        <fullName evidence="2">GNAT family N-acetyltransferase</fullName>
    </submittedName>
</protein>
<name>A0ABR7EHR1_9FIRM</name>
<dbReference type="Proteomes" id="UP000606889">
    <property type="component" value="Unassembled WGS sequence"/>
</dbReference>
<dbReference type="InterPro" id="IPR000182">
    <property type="entry name" value="GNAT_dom"/>
</dbReference>
<accession>A0ABR7EHR1</accession>
<gene>
    <name evidence="2" type="ORF">H8S18_13100</name>
</gene>
<keyword evidence="3" id="KW-1185">Reference proteome</keyword>
<dbReference type="Gene3D" id="3.40.630.30">
    <property type="match status" value="1"/>
</dbReference>
<dbReference type="PROSITE" id="PS51186">
    <property type="entry name" value="GNAT"/>
    <property type="match status" value="1"/>
</dbReference>
<dbReference type="RefSeq" id="WP_186858718.1">
    <property type="nucleotide sequence ID" value="NZ_JACOON010000007.1"/>
</dbReference>
<organism evidence="2 3">
    <name type="scientific">Christensenella tenuis</name>
    <dbReference type="NCBI Taxonomy" id="2763033"/>
    <lineage>
        <taxon>Bacteria</taxon>
        <taxon>Bacillati</taxon>
        <taxon>Bacillota</taxon>
        <taxon>Clostridia</taxon>
        <taxon>Christensenellales</taxon>
        <taxon>Christensenellaceae</taxon>
        <taxon>Christensenella</taxon>
    </lineage>
</organism>
<reference evidence="2 3" key="1">
    <citation type="submission" date="2020-08" db="EMBL/GenBank/DDBJ databases">
        <title>Genome public.</title>
        <authorList>
            <person name="Liu C."/>
            <person name="Sun Q."/>
        </authorList>
    </citation>
    <scope>NUCLEOTIDE SEQUENCE [LARGE SCALE GENOMIC DNA]</scope>
    <source>
        <strain evidence="2 3">NSJ-35</strain>
    </source>
</reference>
<sequence>MKYRQMKSGDPAAFLENRMEFVSTIREMGDSSIFRRRTAEYLAKHIEREDLIVFLAIDEGKIAASCMACIFETVPLPSCPRGRSAEPLNVYTKKDFRRQGHAEKLLRLPLSEAKKRGVEKIVLEATEDGLSLYKKLGFTPLEGQMALRLS</sequence>
<evidence type="ECO:0000313" key="2">
    <source>
        <dbReference type="EMBL" id="MBC5649278.1"/>
    </source>
</evidence>
<proteinExistence type="predicted"/>
<dbReference type="Pfam" id="PF13508">
    <property type="entry name" value="Acetyltransf_7"/>
    <property type="match status" value="1"/>
</dbReference>
<evidence type="ECO:0000313" key="3">
    <source>
        <dbReference type="Proteomes" id="UP000606889"/>
    </source>
</evidence>
<dbReference type="InterPro" id="IPR016181">
    <property type="entry name" value="Acyl_CoA_acyltransferase"/>
</dbReference>
<comment type="caution">
    <text evidence="2">The sequence shown here is derived from an EMBL/GenBank/DDBJ whole genome shotgun (WGS) entry which is preliminary data.</text>
</comment>
<evidence type="ECO:0000259" key="1">
    <source>
        <dbReference type="PROSITE" id="PS51186"/>
    </source>
</evidence>
<feature type="domain" description="N-acetyltransferase" evidence="1">
    <location>
        <begin position="1"/>
        <end position="150"/>
    </location>
</feature>
<dbReference type="CDD" id="cd04301">
    <property type="entry name" value="NAT_SF"/>
    <property type="match status" value="1"/>
</dbReference>
<dbReference type="SUPFAM" id="SSF55729">
    <property type="entry name" value="Acyl-CoA N-acyltransferases (Nat)"/>
    <property type="match status" value="1"/>
</dbReference>